<dbReference type="EMBL" id="CP110615">
    <property type="protein sequence ID" value="UZJ25842.1"/>
    <property type="molecule type" value="Genomic_DNA"/>
</dbReference>
<dbReference type="PANTHER" id="PTHR48050">
    <property type="entry name" value="STEROL 3-BETA-GLUCOSYLTRANSFERASE"/>
    <property type="match status" value="1"/>
</dbReference>
<proteinExistence type="predicted"/>
<name>A0ABY6P2H9_9NOCA</name>
<dbReference type="GO" id="GO:0016740">
    <property type="term" value="F:transferase activity"/>
    <property type="evidence" value="ECO:0007669"/>
    <property type="project" value="UniProtKB-KW"/>
</dbReference>
<protein>
    <submittedName>
        <fullName evidence="1">Glycosyl transferase</fullName>
    </submittedName>
</protein>
<gene>
    <name evidence="1" type="ORF">RHODO2019_05230</name>
</gene>
<dbReference type="Proteomes" id="UP001164965">
    <property type="component" value="Chromosome"/>
</dbReference>
<sequence>MRVVVVAGPDPGHAFPAVALCLRLRGAGDDPVLLTGTRWVDRVRAEGLQCHELPGLLVEDGDDDSDAGARLHARAARMSTALLPLLRELGAELVVSDALTACGGLAAERAGLPWVELSPHPLYLPSRGLPPVGSGLERGAGLGGRARDAVLRTFTARSLRQGAEHRRVARASVGMAALDPGPTARMVATLPALEVHRPDWPERTHVVGPLLWDPATVDLALPTGTDPLVLVSASTAVGGTLGVLDAALAGLDGVRVVSTHLAGAGAPVDLPPWAVAGPGRQGPLLAQARVTVCGGGHGILAKTLLAGVPTVLVPGGGDQWELSCRAERQGSALVVRPLSPGALAAAVRRVLAEPSFAVAARAAAGSLRDLADPVQVCRGALR</sequence>
<dbReference type="RefSeq" id="WP_265383946.1">
    <property type="nucleotide sequence ID" value="NZ_CP110615.1"/>
</dbReference>
<dbReference type="InterPro" id="IPR050426">
    <property type="entry name" value="Glycosyltransferase_28"/>
</dbReference>
<accession>A0ABY6P2H9</accession>
<dbReference type="SUPFAM" id="SSF53756">
    <property type="entry name" value="UDP-Glycosyltransferase/glycogen phosphorylase"/>
    <property type="match status" value="1"/>
</dbReference>
<dbReference type="Gene3D" id="3.40.50.2000">
    <property type="entry name" value="Glycogen Phosphorylase B"/>
    <property type="match status" value="2"/>
</dbReference>
<dbReference type="PANTHER" id="PTHR48050:SF13">
    <property type="entry name" value="STEROL 3-BETA-GLUCOSYLTRANSFERASE UGT80A2"/>
    <property type="match status" value="1"/>
</dbReference>
<keyword evidence="1" id="KW-0808">Transferase</keyword>
<evidence type="ECO:0000313" key="1">
    <source>
        <dbReference type="EMBL" id="UZJ25842.1"/>
    </source>
</evidence>
<reference evidence="1" key="1">
    <citation type="submission" date="2022-10" db="EMBL/GenBank/DDBJ databases">
        <title>Rhodococcus sp.75.</title>
        <authorList>
            <person name="Sun M."/>
        </authorList>
    </citation>
    <scope>NUCLEOTIDE SEQUENCE</scope>
    <source>
        <strain evidence="1">75</strain>
    </source>
</reference>
<evidence type="ECO:0000313" key="2">
    <source>
        <dbReference type="Proteomes" id="UP001164965"/>
    </source>
</evidence>
<organism evidence="1 2">
    <name type="scientific">Rhodococcus antarcticus</name>
    <dbReference type="NCBI Taxonomy" id="2987751"/>
    <lineage>
        <taxon>Bacteria</taxon>
        <taxon>Bacillati</taxon>
        <taxon>Actinomycetota</taxon>
        <taxon>Actinomycetes</taxon>
        <taxon>Mycobacteriales</taxon>
        <taxon>Nocardiaceae</taxon>
        <taxon>Rhodococcus</taxon>
    </lineage>
</organism>
<keyword evidence="2" id="KW-1185">Reference proteome</keyword>